<dbReference type="Pfam" id="PF26363">
    <property type="entry name" value="Phospholipase-like"/>
    <property type="match status" value="1"/>
</dbReference>
<reference evidence="2" key="1">
    <citation type="submission" date="2016-10" db="EMBL/GenBank/DDBJ databases">
        <authorList>
            <person name="Varghese N."/>
            <person name="Submissions S."/>
        </authorList>
    </citation>
    <scope>NUCLEOTIDE SEQUENCE [LARGE SCALE GENOMIC DNA]</scope>
    <source>
        <strain evidence="2">CECT 8338</strain>
    </source>
</reference>
<gene>
    <name evidence="1" type="ORF">SAMN05216210_0189</name>
</gene>
<dbReference type="SUPFAM" id="SSF53474">
    <property type="entry name" value="alpha/beta-Hydrolases"/>
    <property type="match status" value="1"/>
</dbReference>
<dbReference type="RefSeq" id="WP_092383249.1">
    <property type="nucleotide sequence ID" value="NZ_LT629787.1"/>
</dbReference>
<protein>
    <submittedName>
        <fullName evidence="1">Uncharacterized protein</fullName>
    </submittedName>
</protein>
<evidence type="ECO:0000313" key="2">
    <source>
        <dbReference type="Proteomes" id="UP000243924"/>
    </source>
</evidence>
<dbReference type="Gene3D" id="2.60.200.60">
    <property type="match status" value="1"/>
</dbReference>
<organism evidence="1 2">
    <name type="scientific">Halopseudomonas salegens</name>
    <dbReference type="NCBI Taxonomy" id="1434072"/>
    <lineage>
        <taxon>Bacteria</taxon>
        <taxon>Pseudomonadati</taxon>
        <taxon>Pseudomonadota</taxon>
        <taxon>Gammaproteobacteria</taxon>
        <taxon>Pseudomonadales</taxon>
        <taxon>Pseudomonadaceae</taxon>
        <taxon>Halopseudomonas</taxon>
    </lineage>
</organism>
<dbReference type="AlphaFoldDB" id="A0A1H2E0Q7"/>
<sequence>MASEAAIAKDTQFVLVSMLPDVCLTPDKKGKPIPYPITHDMGQSKQCSPNVFFRGQPAYLHEESYADNVKGDEPGAGKGVVSGTHTKISRSEQYSPSVFINGQHLVRTGDKVWMNRADPGNAVGTNAASSKKARWDCRKGQITAAKDQLEDMPEGPEKDRLQAATERFERNNVAVEHARLSQAVYDPSQPPPEGWIDISNDPEKLAQYNLDPDDLSAEGSNFRAAVYEPDPAVFGSDMKPTVAFKGTQNGEDWKNNLAQGIDRQSDYYENAVQIGKDIKRSGALVDITGHSLGGGLASAASQASGRPATTFNAAGLHDNTVERYGGVVHQTDIQAYRVDGEILTGIQEPGWGGTAAAAGAGFSLGGVKGAAIGVLARWGLAAVMPDSVGTPHTLEGKGLDPIDRHLMPQVIDSIEEQKSEDQQVLASATGKTCQ</sequence>
<name>A0A1H2E0Q7_9GAMM</name>
<dbReference type="STRING" id="1434072.SAMN05216210_0189"/>
<proteinExistence type="predicted"/>
<accession>A0A1H2E0Q7</accession>
<keyword evidence="2" id="KW-1185">Reference proteome</keyword>
<dbReference type="Pfam" id="PF13665">
    <property type="entry name" value="Tox-PAAR-like"/>
    <property type="match status" value="1"/>
</dbReference>
<dbReference type="EMBL" id="LT629787">
    <property type="protein sequence ID" value="SDT88651.1"/>
    <property type="molecule type" value="Genomic_DNA"/>
</dbReference>
<dbReference type="InterPro" id="IPR029058">
    <property type="entry name" value="AB_hydrolase_fold"/>
</dbReference>
<dbReference type="Proteomes" id="UP000243924">
    <property type="component" value="Chromosome I"/>
</dbReference>
<evidence type="ECO:0000313" key="1">
    <source>
        <dbReference type="EMBL" id="SDT88651.1"/>
    </source>
</evidence>
<dbReference type="OrthoDB" id="8852350at2"/>